<evidence type="ECO:0000256" key="5">
    <source>
        <dbReference type="PROSITE-ProRule" id="PRU10141"/>
    </source>
</evidence>
<evidence type="ECO:0000256" key="4">
    <source>
        <dbReference type="ARBA" id="ARBA00022840"/>
    </source>
</evidence>
<dbReference type="InterPro" id="IPR032675">
    <property type="entry name" value="LRR_dom_sf"/>
</dbReference>
<dbReference type="GO" id="GO:0004674">
    <property type="term" value="F:protein serine/threonine kinase activity"/>
    <property type="evidence" value="ECO:0007669"/>
    <property type="project" value="TreeGrafter"/>
</dbReference>
<evidence type="ECO:0000256" key="3">
    <source>
        <dbReference type="ARBA" id="ARBA00022777"/>
    </source>
</evidence>
<sequence>MIVRSVTAFVTRDPTPVEGMTPGPTCPSRADFEDMMLGRLDDQRAAEVEAHVETCVSCQAALDELHVETHLTAALRGGPVPVAADNLADVVGRLEDMASQFTPAGADLSVSGDGAAVADTVPFDPPSHPEDLGHMGSYRIVQLLGAGGMGLVYLAHDEVLDRNVAVKVLRPRMSRRSSARKGFLKEARAMAALKHDNVVTVFQVGEATGGAGPIPFLAMELLEGESLADWVRREGPLPPEWVARLGAQAALGLAAAHGRGVVHRDIKPGNLWLEAPPEWAARSVQARPPLAAVARVKVLDFGLAQPPQGETDPEVVNAALGTPAYMPPEQAAGAEVDHRADLFSLGVVLYELLTGKRPFPRENRREKAHYPIPAPVTDLAPATPQPLAYLIHRMISADPNDRPATALEVFHELPPAAGLEPESGPHSLLVPKRSLEPARAKGLRRFGWIGGGAIALLLLSWFAINRVSRSLETGEPAPAVPESIPGPPDDAWVREVHKLPNERRILVVVAKLRELNPDYDGKVARYALADGKVREFYLLTDTIADIRPVRALGDLKSLTVVGSEPGKGRLEDLSPIRGLELTILNVWQNARLTDISPAAGMKLVMFQAGDTPIEDLSPLKDMPLTTLAINNCRVRDLSVIPTLRRLNYLRCDGCPAQSLQPLLRSTLSELTFTPNHERGHDSEVLEGMKRLTKINQIPANEFRQKLTPPQ</sequence>
<dbReference type="Gene3D" id="3.30.200.20">
    <property type="entry name" value="Phosphorylase Kinase, domain 1"/>
    <property type="match status" value="1"/>
</dbReference>
<keyword evidence="2 5" id="KW-0547">Nucleotide-binding</keyword>
<dbReference type="AlphaFoldDB" id="A0A5C1A6N9"/>
<keyword evidence="3 7" id="KW-0418">Kinase</keyword>
<dbReference type="SUPFAM" id="SSF52058">
    <property type="entry name" value="L domain-like"/>
    <property type="match status" value="1"/>
</dbReference>
<dbReference type="SMART" id="SM00220">
    <property type="entry name" value="S_TKc"/>
    <property type="match status" value="1"/>
</dbReference>
<keyword evidence="4 5" id="KW-0067">ATP-binding</keyword>
<keyword evidence="8" id="KW-1185">Reference proteome</keyword>
<dbReference type="PANTHER" id="PTHR43289">
    <property type="entry name" value="MITOGEN-ACTIVATED PROTEIN KINASE KINASE KINASE 20-RELATED"/>
    <property type="match status" value="1"/>
</dbReference>
<dbReference type="InterPro" id="IPR017441">
    <property type="entry name" value="Protein_kinase_ATP_BS"/>
</dbReference>
<accession>A0A5C1A6N9</accession>
<dbReference type="CDD" id="cd14014">
    <property type="entry name" value="STKc_PknB_like"/>
    <property type="match status" value="1"/>
</dbReference>
<organism evidence="7 8">
    <name type="scientific">Limnoglobus roseus</name>
    <dbReference type="NCBI Taxonomy" id="2598579"/>
    <lineage>
        <taxon>Bacteria</taxon>
        <taxon>Pseudomonadati</taxon>
        <taxon>Planctomycetota</taxon>
        <taxon>Planctomycetia</taxon>
        <taxon>Gemmatales</taxon>
        <taxon>Gemmataceae</taxon>
        <taxon>Limnoglobus</taxon>
    </lineage>
</organism>
<dbReference type="Gene3D" id="1.10.510.10">
    <property type="entry name" value="Transferase(Phosphotransferase) domain 1"/>
    <property type="match status" value="1"/>
</dbReference>
<dbReference type="PROSITE" id="PS00107">
    <property type="entry name" value="PROTEIN_KINASE_ATP"/>
    <property type="match status" value="1"/>
</dbReference>
<keyword evidence="1" id="KW-0808">Transferase</keyword>
<evidence type="ECO:0000313" key="8">
    <source>
        <dbReference type="Proteomes" id="UP000324974"/>
    </source>
</evidence>
<proteinExistence type="predicted"/>
<dbReference type="InterPro" id="IPR041916">
    <property type="entry name" value="Anti_sigma_zinc_sf"/>
</dbReference>
<dbReference type="Proteomes" id="UP000324974">
    <property type="component" value="Chromosome"/>
</dbReference>
<feature type="binding site" evidence="5">
    <location>
        <position position="167"/>
    </location>
    <ligand>
        <name>ATP</name>
        <dbReference type="ChEBI" id="CHEBI:30616"/>
    </ligand>
</feature>
<dbReference type="InterPro" id="IPR000719">
    <property type="entry name" value="Prot_kinase_dom"/>
</dbReference>
<evidence type="ECO:0000256" key="2">
    <source>
        <dbReference type="ARBA" id="ARBA00022741"/>
    </source>
</evidence>
<feature type="domain" description="Protein kinase" evidence="6">
    <location>
        <begin position="138"/>
        <end position="414"/>
    </location>
</feature>
<evidence type="ECO:0000259" key="6">
    <source>
        <dbReference type="PROSITE" id="PS50011"/>
    </source>
</evidence>
<reference evidence="8" key="1">
    <citation type="submission" date="2019-08" db="EMBL/GenBank/DDBJ databases">
        <title>Limnoglobus roseus gen. nov., sp. nov., a novel freshwater planctomycete with a giant genome from the family Gemmataceae.</title>
        <authorList>
            <person name="Kulichevskaya I.S."/>
            <person name="Naumoff D.G."/>
            <person name="Miroshnikov K."/>
            <person name="Ivanova A."/>
            <person name="Philippov D.A."/>
            <person name="Hakobyan A."/>
            <person name="Rijpstra I.C."/>
            <person name="Sinninghe Damste J.S."/>
            <person name="Liesack W."/>
            <person name="Dedysh S.N."/>
        </authorList>
    </citation>
    <scope>NUCLEOTIDE SEQUENCE [LARGE SCALE GENOMIC DNA]</scope>
    <source>
        <strain evidence="8">PX52</strain>
    </source>
</reference>
<dbReference type="KEGG" id="lrs:PX52LOC_01308"/>
<dbReference type="GO" id="GO:0005524">
    <property type="term" value="F:ATP binding"/>
    <property type="evidence" value="ECO:0007669"/>
    <property type="project" value="UniProtKB-UniRule"/>
</dbReference>
<dbReference type="Pfam" id="PF00069">
    <property type="entry name" value="Pkinase"/>
    <property type="match status" value="1"/>
</dbReference>
<evidence type="ECO:0000313" key="7">
    <source>
        <dbReference type="EMBL" id="QEL14420.1"/>
    </source>
</evidence>
<dbReference type="Gene3D" id="3.80.10.10">
    <property type="entry name" value="Ribonuclease Inhibitor"/>
    <property type="match status" value="1"/>
</dbReference>
<protein>
    <submittedName>
        <fullName evidence="7">Serine/threonine-protein kinase PknB</fullName>
    </submittedName>
</protein>
<dbReference type="InterPro" id="IPR011009">
    <property type="entry name" value="Kinase-like_dom_sf"/>
</dbReference>
<evidence type="ECO:0000256" key="1">
    <source>
        <dbReference type="ARBA" id="ARBA00022679"/>
    </source>
</evidence>
<dbReference type="PANTHER" id="PTHR43289:SF34">
    <property type="entry name" value="SERINE_THREONINE-PROTEIN KINASE YBDM-RELATED"/>
    <property type="match status" value="1"/>
</dbReference>
<gene>
    <name evidence="7" type="ORF">PX52LOC_01308</name>
</gene>
<dbReference type="PROSITE" id="PS50011">
    <property type="entry name" value="PROTEIN_KINASE_DOM"/>
    <property type="match status" value="1"/>
</dbReference>
<dbReference type="SUPFAM" id="SSF56112">
    <property type="entry name" value="Protein kinase-like (PK-like)"/>
    <property type="match status" value="1"/>
</dbReference>
<dbReference type="Gene3D" id="1.10.10.1320">
    <property type="entry name" value="Anti-sigma factor, zinc-finger domain"/>
    <property type="match status" value="1"/>
</dbReference>
<dbReference type="EMBL" id="CP042425">
    <property type="protein sequence ID" value="QEL14420.1"/>
    <property type="molecule type" value="Genomic_DNA"/>
</dbReference>
<name>A0A5C1A6N9_9BACT</name>